<dbReference type="InterPro" id="IPR006032">
    <property type="entry name" value="Ribosomal_uS12"/>
</dbReference>
<dbReference type="OrthoDB" id="1713912at2759"/>
<dbReference type="FunFam" id="2.40.50.140:FF:000007">
    <property type="entry name" value="40S ribosomal protein S23"/>
    <property type="match status" value="1"/>
</dbReference>
<dbReference type="AlphaFoldDB" id="A0A2K0UK70"/>
<gene>
    <name evidence="5" type="ORF">THARTR1_02336</name>
</gene>
<keyword evidence="3 4" id="KW-0687">Ribonucleoprotein</keyword>
<sequence>MAGGKPRGLNAARKLRNNRKDQKWADLAYKKRALGTAFKSSPFGGSSHAKGIVLEKKVTAFVPNDGCLNFVDENDEVLLAGFGRKGKAKGDIPGVRFKVVKVSGVGLLALWKEKKEKPRS</sequence>
<dbReference type="InterPro" id="IPR012340">
    <property type="entry name" value="NA-bd_OB-fold"/>
</dbReference>
<comment type="similarity">
    <text evidence="1 4">Belongs to the universal ribosomal protein uS12 family.</text>
</comment>
<dbReference type="Proteomes" id="UP000236290">
    <property type="component" value="Unassembled WGS sequence"/>
</dbReference>
<dbReference type="Gene3D" id="2.40.50.140">
    <property type="entry name" value="Nucleic acid-binding proteins"/>
    <property type="match status" value="1"/>
</dbReference>
<dbReference type="EMBL" id="MTYI01000023">
    <property type="protein sequence ID" value="PNP58178.1"/>
    <property type="molecule type" value="Genomic_DNA"/>
</dbReference>
<evidence type="ECO:0008006" key="7">
    <source>
        <dbReference type="Google" id="ProtNLM"/>
    </source>
</evidence>
<dbReference type="GO" id="GO:0003735">
    <property type="term" value="F:structural constituent of ribosome"/>
    <property type="evidence" value="ECO:0007669"/>
    <property type="project" value="InterPro"/>
</dbReference>
<keyword evidence="2 4" id="KW-0689">Ribosomal protein</keyword>
<dbReference type="PIRSF" id="PIRSF002133">
    <property type="entry name" value="Ribosomal_S12/S23"/>
    <property type="match status" value="1"/>
</dbReference>
<evidence type="ECO:0000313" key="5">
    <source>
        <dbReference type="EMBL" id="PNP58178.1"/>
    </source>
</evidence>
<protein>
    <recommendedName>
        <fullName evidence="7">40S ribosomal protein S23</fullName>
    </recommendedName>
</protein>
<evidence type="ECO:0000256" key="1">
    <source>
        <dbReference type="ARBA" id="ARBA00005657"/>
    </source>
</evidence>
<organism evidence="5 6">
    <name type="scientific">Trichoderma harzianum</name>
    <name type="common">Hypocrea lixii</name>
    <dbReference type="NCBI Taxonomy" id="5544"/>
    <lineage>
        <taxon>Eukaryota</taxon>
        <taxon>Fungi</taxon>
        <taxon>Dikarya</taxon>
        <taxon>Ascomycota</taxon>
        <taxon>Pezizomycotina</taxon>
        <taxon>Sordariomycetes</taxon>
        <taxon>Hypocreomycetidae</taxon>
        <taxon>Hypocreales</taxon>
        <taxon>Hypocreaceae</taxon>
        <taxon>Trichoderma</taxon>
    </lineage>
</organism>
<evidence type="ECO:0000313" key="6">
    <source>
        <dbReference type="Proteomes" id="UP000236290"/>
    </source>
</evidence>
<dbReference type="SUPFAM" id="SSF50249">
    <property type="entry name" value="Nucleic acid-binding proteins"/>
    <property type="match status" value="1"/>
</dbReference>
<accession>A0A2K0UK70</accession>
<dbReference type="GO" id="GO:1990904">
    <property type="term" value="C:ribonucleoprotein complex"/>
    <property type="evidence" value="ECO:0007669"/>
    <property type="project" value="UniProtKB-KW"/>
</dbReference>
<dbReference type="GO" id="GO:0005840">
    <property type="term" value="C:ribosome"/>
    <property type="evidence" value="ECO:0007669"/>
    <property type="project" value="UniProtKB-KW"/>
</dbReference>
<evidence type="ECO:0000256" key="4">
    <source>
        <dbReference type="RuleBase" id="RU003622"/>
    </source>
</evidence>
<dbReference type="PANTHER" id="PTHR11652">
    <property type="entry name" value="30S RIBOSOMAL PROTEIN S12 FAMILY MEMBER"/>
    <property type="match status" value="1"/>
</dbReference>
<comment type="caution">
    <text evidence="5">The sequence shown here is derived from an EMBL/GenBank/DDBJ whole genome shotgun (WGS) entry which is preliminary data.</text>
</comment>
<name>A0A2K0UK70_TRIHA</name>
<reference evidence="5 6" key="1">
    <citation type="submission" date="2017-02" db="EMBL/GenBank/DDBJ databases">
        <title>Genomes of Trichoderma spp. with biocontrol activity.</title>
        <authorList>
            <person name="Gardiner D."/>
            <person name="Kazan K."/>
            <person name="Vos C."/>
            <person name="Harvey P."/>
        </authorList>
    </citation>
    <scope>NUCLEOTIDE SEQUENCE [LARGE SCALE GENOMIC DNA]</scope>
    <source>
        <strain evidence="5 6">Tr1</strain>
    </source>
</reference>
<proteinExistence type="inferred from homology"/>
<dbReference type="GO" id="GO:0006412">
    <property type="term" value="P:translation"/>
    <property type="evidence" value="ECO:0007669"/>
    <property type="project" value="InterPro"/>
</dbReference>
<evidence type="ECO:0000256" key="2">
    <source>
        <dbReference type="ARBA" id="ARBA00022980"/>
    </source>
</evidence>
<evidence type="ECO:0000256" key="3">
    <source>
        <dbReference type="ARBA" id="ARBA00023274"/>
    </source>
</evidence>
<dbReference type="Pfam" id="PF00164">
    <property type="entry name" value="Ribosom_S12_S23"/>
    <property type="match status" value="1"/>
</dbReference>